<keyword evidence="4 6" id="KW-0472">Membrane</keyword>
<dbReference type="Pfam" id="PF06803">
    <property type="entry name" value="DUF1232"/>
    <property type="match status" value="1"/>
</dbReference>
<name>A0A1G1T3U4_9BACT</name>
<organism evidence="8 9">
    <name type="scientific">Hymenobacter glacialis</name>
    <dbReference type="NCBI Taxonomy" id="1908236"/>
    <lineage>
        <taxon>Bacteria</taxon>
        <taxon>Pseudomonadati</taxon>
        <taxon>Bacteroidota</taxon>
        <taxon>Cytophagia</taxon>
        <taxon>Cytophagales</taxon>
        <taxon>Hymenobacteraceae</taxon>
        <taxon>Hymenobacter</taxon>
    </lineage>
</organism>
<evidence type="ECO:0000256" key="2">
    <source>
        <dbReference type="ARBA" id="ARBA00022692"/>
    </source>
</evidence>
<sequence>MAQNSQTPPTGDNVAGSAIFKKFLGTAEGYIRQPTRMKQLLTDAYKKASDKNDVGSLAHEAWETLQTMFRLIKASISGEYTGVPSTTVLAAVAVLIYFLSPIDLIPDFIPVLGLLDDVALVAWFSTTLKGEMDKFQDWETSSARVVAVTGSTHNAYAATDKETHASAADVAASGNATASNEVKHDADALDEQAAASAGSRNAGTGTTALSGGAVLSKESAKSHGTVDLPGAPEVGGQSATDAGLGSPQSSSPRPVHEAGPDAKPTGPTNGPTVRTWDGSRNASDAGALDTGGNVR</sequence>
<evidence type="ECO:0000313" key="8">
    <source>
        <dbReference type="EMBL" id="OGX85534.1"/>
    </source>
</evidence>
<evidence type="ECO:0000313" key="9">
    <source>
        <dbReference type="Proteomes" id="UP000177791"/>
    </source>
</evidence>
<dbReference type="AlphaFoldDB" id="A0A1G1T3U4"/>
<reference evidence="8 9" key="1">
    <citation type="submission" date="2016-08" db="EMBL/GenBank/DDBJ databases">
        <title>Hymenobacter coccineus sp. nov., Hymenobacter lapidarius sp. nov. and Hymenobacter glacialis sp. nov., isolated from Antarctic soil.</title>
        <authorList>
            <person name="Sedlacek I."/>
            <person name="Kralova S."/>
            <person name="Kyrova K."/>
            <person name="Maslanova I."/>
            <person name="Stankova E."/>
            <person name="Vrbovska V."/>
            <person name="Nemec M."/>
            <person name="Bartak M."/>
            <person name="Svec P."/>
            <person name="Busse H.-J."/>
            <person name="Pantucek R."/>
        </authorList>
    </citation>
    <scope>NUCLEOTIDE SEQUENCE [LARGE SCALE GENOMIC DNA]</scope>
    <source>
        <strain evidence="8 9">CCM 8648</strain>
    </source>
</reference>
<evidence type="ECO:0000256" key="3">
    <source>
        <dbReference type="ARBA" id="ARBA00022989"/>
    </source>
</evidence>
<feature type="compositionally biased region" description="Polar residues" evidence="5">
    <location>
        <begin position="266"/>
        <end position="282"/>
    </location>
</feature>
<evidence type="ECO:0000256" key="4">
    <source>
        <dbReference type="ARBA" id="ARBA00023136"/>
    </source>
</evidence>
<protein>
    <recommendedName>
        <fullName evidence="7">DUF1232 domain-containing protein</fullName>
    </recommendedName>
</protein>
<dbReference type="Proteomes" id="UP000177791">
    <property type="component" value="Unassembled WGS sequence"/>
</dbReference>
<evidence type="ECO:0000256" key="6">
    <source>
        <dbReference type="SAM" id="Phobius"/>
    </source>
</evidence>
<keyword evidence="3 6" id="KW-1133">Transmembrane helix</keyword>
<proteinExistence type="predicted"/>
<evidence type="ECO:0000256" key="5">
    <source>
        <dbReference type="SAM" id="MobiDB-lite"/>
    </source>
</evidence>
<dbReference type="GO" id="GO:0012505">
    <property type="term" value="C:endomembrane system"/>
    <property type="evidence" value="ECO:0007669"/>
    <property type="project" value="UniProtKB-SubCell"/>
</dbReference>
<dbReference type="InterPro" id="IPR010652">
    <property type="entry name" value="DUF1232"/>
</dbReference>
<dbReference type="STRING" id="1908236.BEN48_01480"/>
<keyword evidence="2 6" id="KW-0812">Transmembrane</keyword>
<accession>A0A1G1T3U4</accession>
<keyword evidence="9" id="KW-1185">Reference proteome</keyword>
<gene>
    <name evidence="8" type="ORF">BEN48_01480</name>
</gene>
<evidence type="ECO:0000259" key="7">
    <source>
        <dbReference type="Pfam" id="PF06803"/>
    </source>
</evidence>
<comment type="caution">
    <text evidence="8">The sequence shown here is derived from an EMBL/GenBank/DDBJ whole genome shotgun (WGS) entry which is preliminary data.</text>
</comment>
<evidence type="ECO:0000256" key="1">
    <source>
        <dbReference type="ARBA" id="ARBA00004127"/>
    </source>
</evidence>
<dbReference type="EMBL" id="MDZC01000057">
    <property type="protein sequence ID" value="OGX85534.1"/>
    <property type="molecule type" value="Genomic_DNA"/>
</dbReference>
<feature type="transmembrane region" description="Helical" evidence="6">
    <location>
        <begin position="80"/>
        <end position="99"/>
    </location>
</feature>
<feature type="domain" description="DUF1232" evidence="7">
    <location>
        <begin position="88"/>
        <end position="123"/>
    </location>
</feature>
<feature type="region of interest" description="Disordered" evidence="5">
    <location>
        <begin position="218"/>
        <end position="295"/>
    </location>
</feature>
<comment type="subcellular location">
    <subcellularLocation>
        <location evidence="1">Endomembrane system</location>
        <topology evidence="1">Multi-pass membrane protein</topology>
    </subcellularLocation>
</comment>